<dbReference type="Gene3D" id="2.40.50.100">
    <property type="match status" value="1"/>
</dbReference>
<keyword evidence="2" id="KW-0813">Transport</keyword>
<feature type="domain" description="CusB-like barrel-sandwich hybrid" evidence="5">
    <location>
        <begin position="171"/>
        <end position="294"/>
    </location>
</feature>
<dbReference type="GO" id="GO:0015679">
    <property type="term" value="P:plasma membrane copper ion transport"/>
    <property type="evidence" value="ECO:0007669"/>
    <property type="project" value="TreeGrafter"/>
</dbReference>
<evidence type="ECO:0000256" key="1">
    <source>
        <dbReference type="ARBA" id="ARBA00009477"/>
    </source>
</evidence>
<dbReference type="Pfam" id="PF25967">
    <property type="entry name" value="RND-MFP_C"/>
    <property type="match status" value="1"/>
</dbReference>
<evidence type="ECO:0000313" key="9">
    <source>
        <dbReference type="Proteomes" id="UP000249799"/>
    </source>
</evidence>
<dbReference type="KEGG" id="bsed:DN745_04735"/>
<dbReference type="PANTHER" id="PTHR30097:SF4">
    <property type="entry name" value="SLR6042 PROTEIN"/>
    <property type="match status" value="1"/>
</dbReference>
<feature type="region of interest" description="Disordered" evidence="3">
    <location>
        <begin position="1"/>
        <end position="27"/>
    </location>
</feature>
<dbReference type="InterPro" id="IPR045800">
    <property type="entry name" value="HMBD"/>
</dbReference>
<dbReference type="Proteomes" id="UP000249799">
    <property type="component" value="Chromosome"/>
</dbReference>
<evidence type="ECO:0000259" key="6">
    <source>
        <dbReference type="Pfam" id="PF25954"/>
    </source>
</evidence>
<dbReference type="OrthoDB" id="9806939at2"/>
<proteinExistence type="inferred from homology"/>
<gene>
    <name evidence="8" type="ORF">DN745_04735</name>
</gene>
<organism evidence="8 9">
    <name type="scientific">Bradymonas sediminis</name>
    <dbReference type="NCBI Taxonomy" id="1548548"/>
    <lineage>
        <taxon>Bacteria</taxon>
        <taxon>Deltaproteobacteria</taxon>
        <taxon>Bradymonadales</taxon>
        <taxon>Bradymonadaceae</taxon>
        <taxon>Bradymonas</taxon>
    </lineage>
</organism>
<evidence type="ECO:0000259" key="5">
    <source>
        <dbReference type="Pfam" id="PF25919"/>
    </source>
</evidence>
<dbReference type="Gene3D" id="2.40.30.170">
    <property type="match status" value="1"/>
</dbReference>
<evidence type="ECO:0000256" key="2">
    <source>
        <dbReference type="ARBA" id="ARBA00022448"/>
    </source>
</evidence>
<dbReference type="InterPro" id="IPR051909">
    <property type="entry name" value="MFP_Cation_Efflux"/>
</dbReference>
<dbReference type="GO" id="GO:0046914">
    <property type="term" value="F:transition metal ion binding"/>
    <property type="evidence" value="ECO:0007669"/>
    <property type="project" value="TreeGrafter"/>
</dbReference>
<sequence length="554" mass="59411">MRSEFEFKGKKMSEDKEQVEVESGVDEKPKGTSWTGYLARIERRQGLWVGVVAVVIAAFLLGRACATGTAAVDEHAGHEHAEEGAASEYVCPMHPQVRQSEPGTCPICFMDLVPVESGTAGGDVPGVSLTPGAKALARVQTAKAEEVELARSVLVYGRVEVNETAEVDLTAWAGGRIERLYVQAVGEKVKKGQRLARIYSPDLLAAQQTLVQAARNLESAQESGSEMRASAAQAALDAARTELRLLGMSRNQIAAVLKKRKAQEFVDIFASSAGTVRERVVSQGDWVQPGGRVLSLMALDTVWVQLDVYERDLHYVQVGQTVRLSIPALSEEAAEGEIAFIDPVIDAQKRVARARVVLKNADAQLRPGMFVTGSVEAPVLEDAHVPLSVPATSVLWTGTRSLVYRVEDHNGEPVYVPAPVVLGARVGERFVIKEGLSAGDEVVTNGAFRVDASLQIRGGPTMMSTEMADPSGHAGHAHGEPLPKVEVSAEGTEFDPPVQAEQLPDDVWYCDMGTVHYARGEEGDGTCPLCNMKLKHKPAGADDDSESDGGGHAH</sequence>
<evidence type="ECO:0000259" key="7">
    <source>
        <dbReference type="Pfam" id="PF25967"/>
    </source>
</evidence>
<feature type="domain" description="Multidrug resistance protein MdtA-like C-terminal permuted SH3" evidence="7">
    <location>
        <begin position="419"/>
        <end position="447"/>
    </location>
</feature>
<evidence type="ECO:0000313" key="8">
    <source>
        <dbReference type="EMBL" id="AWV88679.1"/>
    </source>
</evidence>
<dbReference type="SUPFAM" id="SSF111369">
    <property type="entry name" value="HlyD-like secretion proteins"/>
    <property type="match status" value="1"/>
</dbReference>
<evidence type="ECO:0000259" key="4">
    <source>
        <dbReference type="Pfam" id="PF19335"/>
    </source>
</evidence>
<comment type="similarity">
    <text evidence="1">Belongs to the membrane fusion protein (MFP) (TC 8.A.1) family.</text>
</comment>
<dbReference type="AlphaFoldDB" id="A0A2Z4FIE5"/>
<feature type="domain" description="CusB-like beta-barrel" evidence="6">
    <location>
        <begin position="301"/>
        <end position="376"/>
    </location>
</feature>
<dbReference type="EMBL" id="CP030032">
    <property type="protein sequence ID" value="AWV88679.1"/>
    <property type="molecule type" value="Genomic_DNA"/>
</dbReference>
<dbReference type="InterPro" id="IPR006143">
    <property type="entry name" value="RND_pump_MFP"/>
</dbReference>
<keyword evidence="9" id="KW-1185">Reference proteome</keyword>
<evidence type="ECO:0000256" key="3">
    <source>
        <dbReference type="SAM" id="MobiDB-lite"/>
    </source>
</evidence>
<dbReference type="Pfam" id="PF19335">
    <property type="entry name" value="HMBD"/>
    <property type="match status" value="1"/>
</dbReference>
<dbReference type="Pfam" id="PF25954">
    <property type="entry name" value="Beta-barrel_RND_2"/>
    <property type="match status" value="1"/>
</dbReference>
<dbReference type="GO" id="GO:0022857">
    <property type="term" value="F:transmembrane transporter activity"/>
    <property type="evidence" value="ECO:0007669"/>
    <property type="project" value="InterPro"/>
</dbReference>
<dbReference type="NCBIfam" id="TIGR01730">
    <property type="entry name" value="RND_mfp"/>
    <property type="match status" value="1"/>
</dbReference>
<dbReference type="GO" id="GO:0030288">
    <property type="term" value="C:outer membrane-bounded periplasmic space"/>
    <property type="evidence" value="ECO:0007669"/>
    <property type="project" value="TreeGrafter"/>
</dbReference>
<name>A0A2Z4FIE5_9DELT</name>
<reference evidence="8 9" key="1">
    <citation type="submission" date="2018-06" db="EMBL/GenBank/DDBJ databases">
        <title>Lujinxingia sediminis gen. nov. sp. nov., a new facultative anaerobic member of the class Deltaproteobacteria, and proposal of Lujinxingaceae fam. nov.</title>
        <authorList>
            <person name="Guo L.-Y."/>
            <person name="Li C.-M."/>
            <person name="Wang S."/>
            <person name="Du Z.-J."/>
        </authorList>
    </citation>
    <scope>NUCLEOTIDE SEQUENCE [LARGE SCALE GENOMIC DNA]</scope>
    <source>
        <strain evidence="8 9">FA350</strain>
    </source>
</reference>
<dbReference type="InterPro" id="IPR058790">
    <property type="entry name" value="BSH_CusB"/>
</dbReference>
<dbReference type="GO" id="GO:0016020">
    <property type="term" value="C:membrane"/>
    <property type="evidence" value="ECO:0007669"/>
    <property type="project" value="InterPro"/>
</dbReference>
<dbReference type="PANTHER" id="PTHR30097">
    <property type="entry name" value="CATION EFFLUX SYSTEM PROTEIN CUSB"/>
    <property type="match status" value="1"/>
</dbReference>
<dbReference type="Gene3D" id="2.40.420.20">
    <property type="match status" value="1"/>
</dbReference>
<dbReference type="InterPro" id="IPR058627">
    <property type="entry name" value="MdtA-like_C"/>
</dbReference>
<dbReference type="Pfam" id="PF25919">
    <property type="entry name" value="BSH_CusB"/>
    <property type="match status" value="1"/>
</dbReference>
<accession>A0A2Z4FIE5</accession>
<dbReference type="FunFam" id="2.40.30.170:FF:000010">
    <property type="entry name" value="Efflux RND transporter periplasmic adaptor subunit"/>
    <property type="match status" value="1"/>
</dbReference>
<protein>
    <submittedName>
        <fullName evidence="8">Uncharacterized protein</fullName>
    </submittedName>
</protein>
<dbReference type="GO" id="GO:0060003">
    <property type="term" value="P:copper ion export"/>
    <property type="evidence" value="ECO:0007669"/>
    <property type="project" value="TreeGrafter"/>
</dbReference>
<feature type="domain" description="Heavy metal binding" evidence="4">
    <location>
        <begin position="89"/>
        <end position="115"/>
    </location>
</feature>
<dbReference type="InterPro" id="IPR058792">
    <property type="entry name" value="Beta-barrel_RND_2"/>
</dbReference>